<dbReference type="GO" id="GO:0020037">
    <property type="term" value="F:heme binding"/>
    <property type="evidence" value="ECO:0007669"/>
    <property type="project" value="InterPro"/>
</dbReference>
<dbReference type="InterPro" id="IPR029063">
    <property type="entry name" value="SAM-dependent_MTases_sf"/>
</dbReference>
<dbReference type="InterPro" id="IPR019791">
    <property type="entry name" value="Haem_peroxidase_animal"/>
</dbReference>
<dbReference type="EMBL" id="CAJPEV010001366">
    <property type="protein sequence ID" value="CAG0892259.1"/>
    <property type="molecule type" value="Genomic_DNA"/>
</dbReference>
<dbReference type="SUPFAM" id="SSF48113">
    <property type="entry name" value="Heme-dependent peroxidases"/>
    <property type="match status" value="2"/>
</dbReference>
<evidence type="ECO:0000256" key="1">
    <source>
        <dbReference type="ARBA" id="ARBA00004613"/>
    </source>
</evidence>
<evidence type="ECO:0000256" key="3">
    <source>
        <dbReference type="ARBA" id="ARBA00022559"/>
    </source>
</evidence>
<protein>
    <recommendedName>
        <fullName evidence="7">Methyltransferase domain-containing protein</fullName>
    </recommendedName>
</protein>
<feature type="transmembrane region" description="Helical" evidence="6">
    <location>
        <begin position="53"/>
        <end position="74"/>
    </location>
</feature>
<dbReference type="InterPro" id="IPR037120">
    <property type="entry name" value="Haem_peroxidase_sf_animal"/>
</dbReference>
<evidence type="ECO:0000256" key="6">
    <source>
        <dbReference type="SAM" id="Phobius"/>
    </source>
</evidence>
<name>A0A7R9A7K4_9CRUS</name>
<dbReference type="InterPro" id="IPR010255">
    <property type="entry name" value="Haem_peroxidase_sf"/>
</dbReference>
<keyword evidence="4" id="KW-0325">Glycoprotein</keyword>
<dbReference type="InterPro" id="IPR041698">
    <property type="entry name" value="Methyltransf_25"/>
</dbReference>
<keyword evidence="3" id="KW-0575">Peroxidase</keyword>
<dbReference type="GO" id="GO:0046872">
    <property type="term" value="F:metal ion binding"/>
    <property type="evidence" value="ECO:0007669"/>
    <property type="project" value="UniProtKB-KW"/>
</dbReference>
<keyword evidence="5" id="KW-0349">Heme</keyword>
<evidence type="ECO:0000313" key="9">
    <source>
        <dbReference type="Proteomes" id="UP000677054"/>
    </source>
</evidence>
<dbReference type="PROSITE" id="PS50292">
    <property type="entry name" value="PEROXIDASE_3"/>
    <property type="match status" value="1"/>
</dbReference>
<evidence type="ECO:0000256" key="5">
    <source>
        <dbReference type="PIRSR" id="PIRSR619791-2"/>
    </source>
</evidence>
<dbReference type="PANTHER" id="PTHR11475:SF4">
    <property type="entry name" value="CHORION PEROXIDASE"/>
    <property type="match status" value="1"/>
</dbReference>
<reference evidence="8" key="1">
    <citation type="submission" date="2020-11" db="EMBL/GenBank/DDBJ databases">
        <authorList>
            <person name="Tran Van P."/>
        </authorList>
    </citation>
    <scope>NUCLEOTIDE SEQUENCE</scope>
</reference>
<proteinExistence type="predicted"/>
<comment type="subcellular location">
    <subcellularLocation>
        <location evidence="1">Secreted</location>
    </subcellularLocation>
</comment>
<sequence length="1167" mass="130171">MANVECDWKDECDALWAGRRGWGISQPRALPSPLQILHRPLLYRKSGSMIGCYAIRLLVATWVLGDVGLIAFLGRAQSQLQTRVDSGAPCKTEDGSPGTCTFPVYCSTHYRESSECSLGKFGFQMVSYRDQTASQLLSQGLVIQPGTPAGYHHRFFQSDPKSLQLAKNAMVGVEAAGNLTRQFNLSPDQATFGLSKYSMTKTPAASTCQPQPTCTPSSKYRNQDGACNNLQNLLWGQSRTALQRLRPSAYQDGVSSPRVAVSGRALPSARTVSNTLVPNCDRPDMNLTLQTMQWGQFLDHDISFVPNSKLDYLGVQGISCCQNGNVIVPSPFPECFAISISPQDPFYGPLQMNQITSWLDGSSVYGSDLETTKMLRAFQGGLMKTYELDGRSLLPLESEGARKRQSTAPGFIAGDTRVNEMASLSVLHTIFVRQHNQIARVLQQLNPAWTDETLFQEARRIVGAQLQHVTFNEWLPIVLGSTYMRNFGIATQQSGYRLNYDASINPSVTNEFAVAAFRFGHTLLQGIFKLFGGGGNKEVLELRDLFENPSLLFPKNGIDRLINSLVTQNVQSFDHFVTTEVTEHLFETPTQSFGMDLVSLNLQRSRDHGVRGYNEYRQLCGLGRASNFSGFAPQIDNHMIEDIAHTYENVDDVDLFIGGISERPLDGTLLGPTFHCIIGDMFQRLQKGDRFFYDIGNQPNSFTPGDYFSSGSFTLSIEQFPMILSLSPSSIVAQLSEIRKTSLAQILCDNSDGGIQGIPPLVFQSTIQKVPCSSPTILRPQFGDTRVNDVACLSVLDTIVQQHSQIARVLQRLNPAWTAETLFQEAQRIFGPQLQHTSHSTNGTQTFSVAAQGNRGTGALHQVPSHSPSTFHRSPFLVSSAFSSGVRDGKRMPEVEPISVSDAEGGNASQEFLDGHQYSRKGILRYERIFGDDFVSTGGKDSTEEFLSMLHLRSGQKVLDIGSGIGGSAFFMANHAHVHVLGVDLSQNMIALAQEKLHNKYPHLKDKVKFHHGDIFEQEFPENSFHLIYTRDALIHVGEKKTLFENCLRWLKPGGRLFITDYCRGNAAQFDREFIEYVKERDYKLLTIHEYGKLLESVFPEVWSDDRTEQFLMVLKKELAHLEHIKDSFIKEFSEDDYNYLVEGWKAKVQRVHSGYQAWGVFLATKH</sequence>
<dbReference type="Gene3D" id="1.10.640.10">
    <property type="entry name" value="Haem peroxidase domain superfamily, animal type"/>
    <property type="match status" value="2"/>
</dbReference>
<keyword evidence="5" id="KW-0479">Metal-binding</keyword>
<dbReference type="Pfam" id="PF13649">
    <property type="entry name" value="Methyltransf_25"/>
    <property type="match status" value="1"/>
</dbReference>
<keyword evidence="6" id="KW-1133">Transmembrane helix</keyword>
<keyword evidence="9" id="KW-1185">Reference proteome</keyword>
<keyword evidence="6" id="KW-0472">Membrane</keyword>
<evidence type="ECO:0000313" key="8">
    <source>
        <dbReference type="EMBL" id="CAD7247175.1"/>
    </source>
</evidence>
<dbReference type="GO" id="GO:0006979">
    <property type="term" value="P:response to oxidative stress"/>
    <property type="evidence" value="ECO:0007669"/>
    <property type="project" value="InterPro"/>
</dbReference>
<dbReference type="Pfam" id="PF03098">
    <property type="entry name" value="An_peroxidase"/>
    <property type="match status" value="2"/>
</dbReference>
<dbReference type="Gene3D" id="3.40.50.150">
    <property type="entry name" value="Vaccinia Virus protein VP39"/>
    <property type="match status" value="1"/>
</dbReference>
<dbReference type="PANTHER" id="PTHR11475">
    <property type="entry name" value="OXIDASE/PEROXIDASE"/>
    <property type="match status" value="1"/>
</dbReference>
<keyword evidence="2" id="KW-0964">Secreted</keyword>
<gene>
    <name evidence="8" type="ORF">DSTB1V02_LOCUS7009</name>
</gene>
<dbReference type="SUPFAM" id="SSF53335">
    <property type="entry name" value="S-adenosyl-L-methionine-dependent methyltransferases"/>
    <property type="match status" value="1"/>
</dbReference>
<keyword evidence="5" id="KW-0408">Iron</keyword>
<dbReference type="GO" id="GO:0004601">
    <property type="term" value="F:peroxidase activity"/>
    <property type="evidence" value="ECO:0007669"/>
    <property type="project" value="UniProtKB-KW"/>
</dbReference>
<keyword evidence="3" id="KW-0560">Oxidoreductase</keyword>
<organism evidence="8">
    <name type="scientific">Darwinula stevensoni</name>
    <dbReference type="NCBI Taxonomy" id="69355"/>
    <lineage>
        <taxon>Eukaryota</taxon>
        <taxon>Metazoa</taxon>
        <taxon>Ecdysozoa</taxon>
        <taxon>Arthropoda</taxon>
        <taxon>Crustacea</taxon>
        <taxon>Oligostraca</taxon>
        <taxon>Ostracoda</taxon>
        <taxon>Podocopa</taxon>
        <taxon>Podocopida</taxon>
        <taxon>Darwinulocopina</taxon>
        <taxon>Darwinuloidea</taxon>
        <taxon>Darwinulidae</taxon>
        <taxon>Darwinula</taxon>
    </lineage>
</organism>
<evidence type="ECO:0000256" key="2">
    <source>
        <dbReference type="ARBA" id="ARBA00022525"/>
    </source>
</evidence>
<keyword evidence="6" id="KW-0812">Transmembrane</keyword>
<dbReference type="GO" id="GO:0005576">
    <property type="term" value="C:extracellular region"/>
    <property type="evidence" value="ECO:0007669"/>
    <property type="project" value="UniProtKB-SubCell"/>
</dbReference>
<dbReference type="EMBL" id="LR900883">
    <property type="protein sequence ID" value="CAD7247175.1"/>
    <property type="molecule type" value="Genomic_DNA"/>
</dbReference>
<dbReference type="AlphaFoldDB" id="A0A7R9A7K4"/>
<accession>A0A7R9A7K4</accession>
<evidence type="ECO:0000259" key="7">
    <source>
        <dbReference type="Pfam" id="PF13649"/>
    </source>
</evidence>
<dbReference type="Proteomes" id="UP000677054">
    <property type="component" value="Unassembled WGS sequence"/>
</dbReference>
<evidence type="ECO:0000256" key="4">
    <source>
        <dbReference type="ARBA" id="ARBA00023180"/>
    </source>
</evidence>
<dbReference type="CDD" id="cd09823">
    <property type="entry name" value="peroxinectin_like"/>
    <property type="match status" value="1"/>
</dbReference>
<dbReference type="CDD" id="cd02440">
    <property type="entry name" value="AdoMet_MTases"/>
    <property type="match status" value="1"/>
</dbReference>
<feature type="binding site" description="axial binding residue" evidence="5">
    <location>
        <position position="521"/>
    </location>
    <ligand>
        <name>heme b</name>
        <dbReference type="ChEBI" id="CHEBI:60344"/>
    </ligand>
    <ligandPart>
        <name>Fe</name>
        <dbReference type="ChEBI" id="CHEBI:18248"/>
    </ligandPart>
</feature>
<dbReference type="OrthoDB" id="823504at2759"/>
<feature type="domain" description="Methyltransferase" evidence="7">
    <location>
        <begin position="958"/>
        <end position="1055"/>
    </location>
</feature>
<dbReference type="PRINTS" id="PR00457">
    <property type="entry name" value="ANPEROXIDASE"/>
</dbReference>